<name>A0A2P4QE68_RHIID</name>
<evidence type="ECO:0000259" key="1">
    <source>
        <dbReference type="PROSITE" id="PS50011"/>
    </source>
</evidence>
<feature type="non-terminal residue" evidence="2">
    <location>
        <position position="157"/>
    </location>
</feature>
<feature type="non-terminal residue" evidence="2">
    <location>
        <position position="1"/>
    </location>
</feature>
<feature type="domain" description="Protein kinase" evidence="1">
    <location>
        <begin position="1"/>
        <end position="157"/>
    </location>
</feature>
<evidence type="ECO:0000313" key="2">
    <source>
        <dbReference type="EMBL" id="POG75924.1"/>
    </source>
</evidence>
<organism evidence="2 3">
    <name type="scientific">Rhizophagus irregularis (strain DAOM 181602 / DAOM 197198 / MUCL 43194)</name>
    <name type="common">Arbuscular mycorrhizal fungus</name>
    <name type="synonym">Glomus intraradices</name>
    <dbReference type="NCBI Taxonomy" id="747089"/>
    <lineage>
        <taxon>Eukaryota</taxon>
        <taxon>Fungi</taxon>
        <taxon>Fungi incertae sedis</taxon>
        <taxon>Mucoromycota</taxon>
        <taxon>Glomeromycotina</taxon>
        <taxon>Glomeromycetes</taxon>
        <taxon>Glomerales</taxon>
        <taxon>Glomeraceae</taxon>
        <taxon>Rhizophagus</taxon>
    </lineage>
</organism>
<dbReference type="InterPro" id="IPR011009">
    <property type="entry name" value="Kinase-like_dom_sf"/>
</dbReference>
<dbReference type="GO" id="GO:0007165">
    <property type="term" value="P:signal transduction"/>
    <property type="evidence" value="ECO:0007669"/>
    <property type="project" value="TreeGrafter"/>
</dbReference>
<dbReference type="AlphaFoldDB" id="A0A2P4QE68"/>
<protein>
    <submittedName>
        <fullName evidence="2">Kinase-like domain-containing protein</fullName>
    </submittedName>
</protein>
<evidence type="ECO:0000313" key="3">
    <source>
        <dbReference type="Proteomes" id="UP000018888"/>
    </source>
</evidence>
<dbReference type="SUPFAM" id="SSF56112">
    <property type="entry name" value="Protein kinase-like (PK-like)"/>
    <property type="match status" value="1"/>
</dbReference>
<dbReference type="PROSITE" id="PS50011">
    <property type="entry name" value="PROTEIN_KINASE_DOM"/>
    <property type="match status" value="1"/>
</dbReference>
<dbReference type="GO" id="GO:0004672">
    <property type="term" value="F:protein kinase activity"/>
    <property type="evidence" value="ECO:0007669"/>
    <property type="project" value="InterPro"/>
</dbReference>
<dbReference type="EMBL" id="AUPC02000055">
    <property type="protein sequence ID" value="POG75924.1"/>
    <property type="molecule type" value="Genomic_DNA"/>
</dbReference>
<dbReference type="InterPro" id="IPR000719">
    <property type="entry name" value="Prot_kinase_dom"/>
</dbReference>
<reference evidence="2 3" key="2">
    <citation type="journal article" date="2018" name="New Phytol.">
        <title>High intraspecific genome diversity in the model arbuscular mycorrhizal symbiont Rhizophagus irregularis.</title>
        <authorList>
            <person name="Chen E.C.H."/>
            <person name="Morin E."/>
            <person name="Beaudet D."/>
            <person name="Noel J."/>
            <person name="Yildirir G."/>
            <person name="Ndikumana S."/>
            <person name="Charron P."/>
            <person name="St-Onge C."/>
            <person name="Giorgi J."/>
            <person name="Kruger M."/>
            <person name="Marton T."/>
            <person name="Ropars J."/>
            <person name="Grigoriev I.V."/>
            <person name="Hainaut M."/>
            <person name="Henrissat B."/>
            <person name="Roux C."/>
            <person name="Martin F."/>
            <person name="Corradi N."/>
        </authorList>
    </citation>
    <scope>NUCLEOTIDE SEQUENCE [LARGE SCALE GENOMIC DNA]</scope>
    <source>
        <strain evidence="2 3">DAOM 197198</strain>
    </source>
</reference>
<keyword evidence="3" id="KW-1185">Reference proteome</keyword>
<dbReference type="Pfam" id="PF07714">
    <property type="entry name" value="PK_Tyr_Ser-Thr"/>
    <property type="match status" value="1"/>
</dbReference>
<comment type="caution">
    <text evidence="2">The sequence shown here is derived from an EMBL/GenBank/DDBJ whole genome shotgun (WGS) entry which is preliminary data.</text>
</comment>
<proteinExistence type="predicted"/>
<dbReference type="InterPro" id="IPR050167">
    <property type="entry name" value="Ser_Thr_protein_kinase"/>
</dbReference>
<dbReference type="PANTHER" id="PTHR23257:SF963">
    <property type="entry name" value="AT08303P"/>
    <property type="match status" value="1"/>
</dbReference>
<dbReference type="GO" id="GO:0005737">
    <property type="term" value="C:cytoplasm"/>
    <property type="evidence" value="ECO:0007669"/>
    <property type="project" value="TreeGrafter"/>
</dbReference>
<accession>A0A2P4QE68</accession>
<gene>
    <name evidence="2" type="ORF">GLOIN_2v1421551</name>
</gene>
<reference evidence="2 3" key="1">
    <citation type="journal article" date="2013" name="Proc. Natl. Acad. Sci. U.S.A.">
        <title>Genome of an arbuscular mycorrhizal fungus provides insight into the oldest plant symbiosis.</title>
        <authorList>
            <person name="Tisserant E."/>
            <person name="Malbreil M."/>
            <person name="Kuo A."/>
            <person name="Kohler A."/>
            <person name="Symeonidi A."/>
            <person name="Balestrini R."/>
            <person name="Charron P."/>
            <person name="Duensing N."/>
            <person name="Frei Dit Frey N."/>
            <person name="Gianinazzi-Pearson V."/>
            <person name="Gilbert L.B."/>
            <person name="Handa Y."/>
            <person name="Herr J.R."/>
            <person name="Hijri M."/>
            <person name="Koul R."/>
            <person name="Kawaguchi M."/>
            <person name="Krajinski F."/>
            <person name="Lammers P.J."/>
            <person name="Masclaux F.G."/>
            <person name="Murat C."/>
            <person name="Morin E."/>
            <person name="Ndikumana S."/>
            <person name="Pagni M."/>
            <person name="Petitpierre D."/>
            <person name="Requena N."/>
            <person name="Rosikiewicz P."/>
            <person name="Riley R."/>
            <person name="Saito K."/>
            <person name="San Clemente H."/>
            <person name="Shapiro H."/>
            <person name="van Tuinen D."/>
            <person name="Becard G."/>
            <person name="Bonfante P."/>
            <person name="Paszkowski U."/>
            <person name="Shachar-Hill Y.Y."/>
            <person name="Tuskan G.A."/>
            <person name="Young P.W."/>
            <person name="Sanders I.R."/>
            <person name="Henrissat B."/>
            <person name="Rensing S.A."/>
            <person name="Grigoriev I.V."/>
            <person name="Corradi N."/>
            <person name="Roux C."/>
            <person name="Martin F."/>
        </authorList>
    </citation>
    <scope>NUCLEOTIDE SEQUENCE [LARGE SCALE GENOMIC DNA]</scope>
    <source>
        <strain evidence="2 3">DAOM 197198</strain>
    </source>
</reference>
<dbReference type="PANTHER" id="PTHR23257">
    <property type="entry name" value="SERINE-THREONINE PROTEIN KINASE"/>
    <property type="match status" value="1"/>
</dbReference>
<sequence length="157" mass="18103">KLYMLFGIISGLQDIHYVNLIHCDFHDGNILLHKYVTGKVKVFISDLGLCRPIKSSLKKDDIYGVIPFMAPEILRGNSYTKASDIYSFSMIMWEFISGVPPFNDKDHNLQLSLDICRGERPEIPKGIPQCYTNLMKRCWDEDPNERPSTSEVFKTIR</sequence>
<dbReference type="Gene3D" id="1.10.510.10">
    <property type="entry name" value="Transferase(Phosphotransferase) domain 1"/>
    <property type="match status" value="1"/>
</dbReference>
<dbReference type="Proteomes" id="UP000018888">
    <property type="component" value="Unassembled WGS sequence"/>
</dbReference>
<dbReference type="GO" id="GO:0005524">
    <property type="term" value="F:ATP binding"/>
    <property type="evidence" value="ECO:0007669"/>
    <property type="project" value="InterPro"/>
</dbReference>
<dbReference type="InterPro" id="IPR001245">
    <property type="entry name" value="Ser-Thr/Tyr_kinase_cat_dom"/>
</dbReference>